<sequence>MDTKTEESQNVDTDELGMPNVFFGRGIYMPSSFPRKKGHVRRNNQPASKALAAPVPIHQMIPHRHLGYSAKQLPGLV</sequence>
<accession>A0ACC0WQ00</accession>
<evidence type="ECO:0000313" key="1">
    <source>
        <dbReference type="EMBL" id="KAI9920949.1"/>
    </source>
</evidence>
<proteinExistence type="predicted"/>
<dbReference type="EMBL" id="CM047580">
    <property type="protein sequence ID" value="KAI9920949.1"/>
    <property type="molecule type" value="Genomic_DNA"/>
</dbReference>
<organism evidence="1 2">
    <name type="scientific">Peronosclerospora sorghi</name>
    <dbReference type="NCBI Taxonomy" id="230839"/>
    <lineage>
        <taxon>Eukaryota</taxon>
        <taxon>Sar</taxon>
        <taxon>Stramenopiles</taxon>
        <taxon>Oomycota</taxon>
        <taxon>Peronosporomycetes</taxon>
        <taxon>Peronosporales</taxon>
        <taxon>Peronosporaceae</taxon>
        <taxon>Peronosclerospora</taxon>
    </lineage>
</organism>
<dbReference type="Proteomes" id="UP001163321">
    <property type="component" value="Chromosome 1"/>
</dbReference>
<comment type="caution">
    <text evidence="1">The sequence shown here is derived from an EMBL/GenBank/DDBJ whole genome shotgun (WGS) entry which is preliminary data.</text>
</comment>
<protein>
    <submittedName>
        <fullName evidence="1">Uncharacterized protein</fullName>
    </submittedName>
</protein>
<evidence type="ECO:0000313" key="2">
    <source>
        <dbReference type="Proteomes" id="UP001163321"/>
    </source>
</evidence>
<reference evidence="1 2" key="1">
    <citation type="journal article" date="2022" name="bioRxiv">
        <title>The genome of the oomycete Peronosclerospora sorghi, a cosmopolitan pathogen of maize and sorghum, is inflated with dispersed pseudogenes.</title>
        <authorList>
            <person name="Fletcher K."/>
            <person name="Martin F."/>
            <person name="Isakeit T."/>
            <person name="Cavanaugh K."/>
            <person name="Magill C."/>
            <person name="Michelmore R."/>
        </authorList>
    </citation>
    <scope>NUCLEOTIDE SEQUENCE [LARGE SCALE GENOMIC DNA]</scope>
    <source>
        <strain evidence="1">P6</strain>
    </source>
</reference>
<name>A0ACC0WQ00_9STRA</name>
<keyword evidence="2" id="KW-1185">Reference proteome</keyword>
<gene>
    <name evidence="1" type="ORF">PsorP6_000575</name>
</gene>